<dbReference type="EMBL" id="JACHHN010000001">
    <property type="protein sequence ID" value="MBB5190137.1"/>
    <property type="molecule type" value="Genomic_DNA"/>
</dbReference>
<dbReference type="AlphaFoldDB" id="A0A840RB53"/>
<reference evidence="6 7" key="1">
    <citation type="submission" date="2020-08" db="EMBL/GenBank/DDBJ databases">
        <title>Genomic Encyclopedia of Type Strains, Phase IV (KMG-IV): sequencing the most valuable type-strain genomes for metagenomic binning, comparative biology and taxonomic classification.</title>
        <authorList>
            <person name="Goeker M."/>
        </authorList>
    </citation>
    <scope>NUCLEOTIDE SEQUENCE [LARGE SCALE GENOMIC DNA]</scope>
    <source>
        <strain evidence="6 7">DSM 18233</strain>
    </source>
</reference>
<dbReference type="SUPFAM" id="SSF48498">
    <property type="entry name" value="Tetracyclin repressor-like, C-terminal domain"/>
    <property type="match status" value="1"/>
</dbReference>
<evidence type="ECO:0000256" key="4">
    <source>
        <dbReference type="PROSITE-ProRule" id="PRU00335"/>
    </source>
</evidence>
<keyword evidence="1" id="KW-0805">Transcription regulation</keyword>
<gene>
    <name evidence="6" type="ORF">HNQ50_000847</name>
</gene>
<evidence type="ECO:0000313" key="6">
    <source>
        <dbReference type="EMBL" id="MBB5190137.1"/>
    </source>
</evidence>
<keyword evidence="2 4" id="KW-0238">DNA-binding</keyword>
<evidence type="ECO:0000256" key="1">
    <source>
        <dbReference type="ARBA" id="ARBA00023015"/>
    </source>
</evidence>
<proteinExistence type="predicted"/>
<dbReference type="InterPro" id="IPR050109">
    <property type="entry name" value="HTH-type_TetR-like_transc_reg"/>
</dbReference>
<accession>A0A840RB53</accession>
<protein>
    <submittedName>
        <fullName evidence="6">AcrR family transcriptional regulator</fullName>
    </submittedName>
</protein>
<evidence type="ECO:0000259" key="5">
    <source>
        <dbReference type="PROSITE" id="PS50977"/>
    </source>
</evidence>
<comment type="caution">
    <text evidence="6">The sequence shown here is derived from an EMBL/GenBank/DDBJ whole genome shotgun (WGS) entry which is preliminary data.</text>
</comment>
<dbReference type="PROSITE" id="PS50977">
    <property type="entry name" value="HTH_TETR_2"/>
    <property type="match status" value="1"/>
</dbReference>
<evidence type="ECO:0000256" key="3">
    <source>
        <dbReference type="ARBA" id="ARBA00023163"/>
    </source>
</evidence>
<dbReference type="InterPro" id="IPR009057">
    <property type="entry name" value="Homeodomain-like_sf"/>
</dbReference>
<evidence type="ECO:0000313" key="7">
    <source>
        <dbReference type="Proteomes" id="UP000543030"/>
    </source>
</evidence>
<sequence length="197" mass="21937">MARIATVADALFKERGYENVTMELIAATVSVSKRTLYKYFPVKDAILACLLEDELARDLAQVEPALLVARSFRTGASGLLAASAHWCETHPDYLLPYVRFKFATFEPGLPAETRRDMVQVWTALITMGQQTGELDASQDAGQLALQFHFLYFGALMRWLSDRQLSLASEFEAALRLFVEGAREPAEPQKQGITPYGA</sequence>
<dbReference type="InterPro" id="IPR001647">
    <property type="entry name" value="HTH_TetR"/>
</dbReference>
<dbReference type="PANTHER" id="PTHR30055:SF234">
    <property type="entry name" value="HTH-TYPE TRANSCRIPTIONAL REGULATOR BETI"/>
    <property type="match status" value="1"/>
</dbReference>
<feature type="DNA-binding region" description="H-T-H motif" evidence="4">
    <location>
        <begin position="21"/>
        <end position="40"/>
    </location>
</feature>
<dbReference type="RefSeq" id="WP_184097832.1">
    <property type="nucleotide sequence ID" value="NZ_JACHHN010000001.1"/>
</dbReference>
<dbReference type="Gene3D" id="1.10.357.10">
    <property type="entry name" value="Tetracycline Repressor, domain 2"/>
    <property type="match status" value="1"/>
</dbReference>
<keyword evidence="7" id="KW-1185">Reference proteome</keyword>
<dbReference type="PRINTS" id="PR00455">
    <property type="entry name" value="HTHTETR"/>
</dbReference>
<name>A0A840RB53_9NEIS</name>
<dbReference type="PANTHER" id="PTHR30055">
    <property type="entry name" value="HTH-TYPE TRANSCRIPTIONAL REGULATOR RUTR"/>
    <property type="match status" value="1"/>
</dbReference>
<keyword evidence="3" id="KW-0804">Transcription</keyword>
<dbReference type="SUPFAM" id="SSF46689">
    <property type="entry name" value="Homeodomain-like"/>
    <property type="match status" value="1"/>
</dbReference>
<feature type="domain" description="HTH tetR-type" evidence="5">
    <location>
        <begin position="1"/>
        <end position="58"/>
    </location>
</feature>
<dbReference type="Proteomes" id="UP000543030">
    <property type="component" value="Unassembled WGS sequence"/>
</dbReference>
<dbReference type="GO" id="GO:0000976">
    <property type="term" value="F:transcription cis-regulatory region binding"/>
    <property type="evidence" value="ECO:0007669"/>
    <property type="project" value="TreeGrafter"/>
</dbReference>
<organism evidence="6 7">
    <name type="scientific">Silvimonas terrae</name>
    <dbReference type="NCBI Taxonomy" id="300266"/>
    <lineage>
        <taxon>Bacteria</taxon>
        <taxon>Pseudomonadati</taxon>
        <taxon>Pseudomonadota</taxon>
        <taxon>Betaproteobacteria</taxon>
        <taxon>Neisseriales</taxon>
        <taxon>Chitinibacteraceae</taxon>
        <taxon>Silvimonas</taxon>
    </lineage>
</organism>
<dbReference type="GO" id="GO:0003700">
    <property type="term" value="F:DNA-binding transcription factor activity"/>
    <property type="evidence" value="ECO:0007669"/>
    <property type="project" value="TreeGrafter"/>
</dbReference>
<dbReference type="Pfam" id="PF00440">
    <property type="entry name" value="TetR_N"/>
    <property type="match status" value="1"/>
</dbReference>
<evidence type="ECO:0000256" key="2">
    <source>
        <dbReference type="ARBA" id="ARBA00023125"/>
    </source>
</evidence>
<dbReference type="InterPro" id="IPR036271">
    <property type="entry name" value="Tet_transcr_reg_TetR-rel_C_sf"/>
</dbReference>